<dbReference type="PANTHER" id="PTHR47968">
    <property type="entry name" value="CENTROMERE PROTEIN E"/>
    <property type="match status" value="1"/>
</dbReference>
<name>A0ABN9U773_9DINO</name>
<accession>A0ABN9U773</accession>
<keyword evidence="3" id="KW-0067">ATP-binding</keyword>
<dbReference type="InterPro" id="IPR027417">
    <property type="entry name" value="P-loop_NTPase"/>
</dbReference>
<keyword evidence="2 3" id="KW-0505">Motor protein</keyword>
<evidence type="ECO:0000259" key="6">
    <source>
        <dbReference type="PROSITE" id="PS50067"/>
    </source>
</evidence>
<dbReference type="Gene3D" id="3.40.850.10">
    <property type="entry name" value="Kinesin motor domain"/>
    <property type="match status" value="1"/>
</dbReference>
<dbReference type="PROSITE" id="PS50067">
    <property type="entry name" value="KINESIN_MOTOR_2"/>
    <property type="match status" value="1"/>
</dbReference>
<keyword evidence="8" id="KW-1185">Reference proteome</keyword>
<evidence type="ECO:0000256" key="3">
    <source>
        <dbReference type="PROSITE-ProRule" id="PRU00283"/>
    </source>
</evidence>
<proteinExistence type="inferred from homology"/>
<dbReference type="SMART" id="SM00129">
    <property type="entry name" value="KISc"/>
    <property type="match status" value="1"/>
</dbReference>
<evidence type="ECO:0000256" key="2">
    <source>
        <dbReference type="ARBA" id="ARBA00023175"/>
    </source>
</evidence>
<feature type="compositionally biased region" description="Low complexity" evidence="5">
    <location>
        <begin position="1038"/>
        <end position="1058"/>
    </location>
</feature>
<dbReference type="Proteomes" id="UP001189429">
    <property type="component" value="Unassembled WGS sequence"/>
</dbReference>
<sequence length="1058" mass="115524">MASAPAVKLQKATQKGLAQRALADTAKDASSSSIKVCVRVRPFIKEEISGDRSGGMCVCCIEMPTTTTTIMRKGETAREFEYDRCYWSHTKDHPLYATQQTLHDELGVTMLSHAFDGYNNCVFAYGQTGSGKSYSVVGSAGDDRGLLPRIVEGLFQKSAAMSKDSKMKMVVSVMEIYNEEIRDLLNIQAVSASQKKLDVRLHPTLGVTIPGLTEHPLDSCANVITIVHAGLDNRKVGSTAMNASSSRSHCIFTFKTSFVEPDGNTKSSQTHLVDLAGSERASRTGAEGDRLKEGAAINKALSTLARVIYKELAKAGVRKNPPFRDSKLTHVLKEALAGNSKTVMVAAISPSAVDYDETLSTMQFCRQVKMVQTKAVANTSNEKGIEAELRREAEMLRSKLAIAEANAGAGGGDPSSTGSAHVDEVLSKYGRGKVDLLVQKLEQTEQLSKFYGASYDEWLAEEKRKIQKSATVDPDQIERFRQQQANREDDGSASEHEDSDASADTAKDEFVLCNCLTREAAISDTIETFARGDDETNRISVTGPIARELLSALGGSRALPGEEEDEEVDDPQDLMDRAAAHKTKALAQCWRSCVEVESLALRVSRPGAPKLVLIPHVAIRPDEIDLTCEVIVSAEYNDDGEVIRELFHRAQLELLLKFLQDEAAGLNEGEHGTYDNAWEIAVARVTGRATRAEVKKMQADLSTAPRPSDVGRLGQTTEELRLELAQQQSATGRIESEASDTRAAHARLVSEESKELQRECNMVRRLESMAESQTVELEMQQFQLEAARREGAAASRLRAEAQALRSELGSAELRRSAARRGSEDAHASGDSLRSELGVLQRELSAMRRAAEEARVAEGQQAERELRMLQQQSGDAQRLRGELDQARAQLAAALSAVEVIDAQEPDADAAELVRRLQREGAALRKRCGEALSEAGALRSELGELQRELSDAQAAECQQAEQELRMLQCQSDETRRLRAELGALCAQPQGAQLAAVQRQLAETRKRLKAQEALTEAHREASRDLPASFESAMAAIDQARQQLEQANAQGAAGAKGLPRRR</sequence>
<feature type="binding site" evidence="3">
    <location>
        <begin position="126"/>
        <end position="133"/>
    </location>
    <ligand>
        <name>ATP</name>
        <dbReference type="ChEBI" id="CHEBI:30616"/>
    </ligand>
</feature>
<evidence type="ECO:0000256" key="1">
    <source>
        <dbReference type="ARBA" id="ARBA00023054"/>
    </source>
</evidence>
<feature type="region of interest" description="Disordered" evidence="5">
    <location>
        <begin position="1035"/>
        <end position="1058"/>
    </location>
</feature>
<dbReference type="EMBL" id="CAUYUJ010015400">
    <property type="protein sequence ID" value="CAK0853501.1"/>
    <property type="molecule type" value="Genomic_DNA"/>
</dbReference>
<dbReference type="InterPro" id="IPR036961">
    <property type="entry name" value="Kinesin_motor_dom_sf"/>
</dbReference>
<gene>
    <name evidence="7" type="ORF">PCOR1329_LOCUS44959</name>
</gene>
<keyword evidence="3" id="KW-0547">Nucleotide-binding</keyword>
<dbReference type="PANTHER" id="PTHR47968:SF75">
    <property type="entry name" value="CENTROMERE-ASSOCIATED PROTEIN E"/>
    <property type="match status" value="1"/>
</dbReference>
<feature type="domain" description="Kinesin motor" evidence="6">
    <location>
        <begin position="33"/>
        <end position="371"/>
    </location>
</feature>
<dbReference type="PRINTS" id="PR00380">
    <property type="entry name" value="KINESINHEAVY"/>
</dbReference>
<protein>
    <recommendedName>
        <fullName evidence="6">Kinesin motor domain-containing protein</fullName>
    </recommendedName>
</protein>
<evidence type="ECO:0000313" key="7">
    <source>
        <dbReference type="EMBL" id="CAK0853501.1"/>
    </source>
</evidence>
<dbReference type="Pfam" id="PF00225">
    <property type="entry name" value="Kinesin"/>
    <property type="match status" value="1"/>
</dbReference>
<dbReference type="InterPro" id="IPR001752">
    <property type="entry name" value="Kinesin_motor_dom"/>
</dbReference>
<feature type="region of interest" description="Disordered" evidence="5">
    <location>
        <begin position="811"/>
        <end position="833"/>
    </location>
</feature>
<feature type="compositionally biased region" description="Basic and acidic residues" evidence="5">
    <location>
        <begin position="483"/>
        <end position="496"/>
    </location>
</feature>
<organism evidence="7 8">
    <name type="scientific">Prorocentrum cordatum</name>
    <dbReference type="NCBI Taxonomy" id="2364126"/>
    <lineage>
        <taxon>Eukaryota</taxon>
        <taxon>Sar</taxon>
        <taxon>Alveolata</taxon>
        <taxon>Dinophyceae</taxon>
        <taxon>Prorocentrales</taxon>
        <taxon>Prorocentraceae</taxon>
        <taxon>Prorocentrum</taxon>
    </lineage>
</organism>
<feature type="region of interest" description="Disordered" evidence="5">
    <location>
        <begin position="483"/>
        <end position="504"/>
    </location>
</feature>
<keyword evidence="1 4" id="KW-0175">Coiled coil</keyword>
<feature type="coiled-coil region" evidence="4">
    <location>
        <begin position="858"/>
        <end position="895"/>
    </location>
</feature>
<feature type="compositionally biased region" description="Basic and acidic residues" evidence="5">
    <location>
        <begin position="812"/>
        <end position="827"/>
    </location>
</feature>
<comment type="caution">
    <text evidence="7">The sequence shown here is derived from an EMBL/GenBank/DDBJ whole genome shotgun (WGS) entry which is preliminary data.</text>
</comment>
<evidence type="ECO:0000256" key="4">
    <source>
        <dbReference type="SAM" id="Coils"/>
    </source>
</evidence>
<reference evidence="7" key="1">
    <citation type="submission" date="2023-10" db="EMBL/GenBank/DDBJ databases">
        <authorList>
            <person name="Chen Y."/>
            <person name="Shah S."/>
            <person name="Dougan E. K."/>
            <person name="Thang M."/>
            <person name="Chan C."/>
        </authorList>
    </citation>
    <scope>NUCLEOTIDE SEQUENCE [LARGE SCALE GENOMIC DNA]</scope>
</reference>
<dbReference type="SUPFAM" id="SSF52540">
    <property type="entry name" value="P-loop containing nucleoside triphosphate hydrolases"/>
    <property type="match status" value="1"/>
</dbReference>
<evidence type="ECO:0000313" key="8">
    <source>
        <dbReference type="Proteomes" id="UP001189429"/>
    </source>
</evidence>
<dbReference type="InterPro" id="IPR027640">
    <property type="entry name" value="Kinesin-like_fam"/>
</dbReference>
<evidence type="ECO:0000256" key="5">
    <source>
        <dbReference type="SAM" id="MobiDB-lite"/>
    </source>
</evidence>
<comment type="similarity">
    <text evidence="3">Belongs to the TRAFAC class myosin-kinesin ATPase superfamily. Kinesin family.</text>
</comment>